<accession>A0A6C0K237</accession>
<evidence type="ECO:0000313" key="1">
    <source>
        <dbReference type="EMBL" id="QHU11201.1"/>
    </source>
</evidence>
<proteinExistence type="predicted"/>
<protein>
    <submittedName>
        <fullName evidence="1">Uncharacterized protein</fullName>
    </submittedName>
</protein>
<organism evidence="1">
    <name type="scientific">viral metagenome</name>
    <dbReference type="NCBI Taxonomy" id="1070528"/>
    <lineage>
        <taxon>unclassified sequences</taxon>
        <taxon>metagenomes</taxon>
        <taxon>organismal metagenomes</taxon>
    </lineage>
</organism>
<name>A0A6C0K237_9ZZZZ</name>
<dbReference type="EMBL" id="MN740780">
    <property type="protein sequence ID" value="QHU11201.1"/>
    <property type="molecule type" value="Genomic_DNA"/>
</dbReference>
<sequence length="153" mass="16308">MSAKRPSAWAAFVASAPATYPTQYAEFLAANPGKKAAVMNFAKFARDGFAANDFKALQARFPPVAPSLANLNSTIASMGNLRRNFAKKLYSSRKAAKSALPAAAAKSALPSAAANDPAEEAMRIANTIQDELEHLKSALGRLRGGTRKRRSLR</sequence>
<dbReference type="AlphaFoldDB" id="A0A6C0K237"/>
<reference evidence="1" key="1">
    <citation type="journal article" date="2020" name="Nature">
        <title>Giant virus diversity and host interactions through global metagenomics.</title>
        <authorList>
            <person name="Schulz F."/>
            <person name="Roux S."/>
            <person name="Paez-Espino D."/>
            <person name="Jungbluth S."/>
            <person name="Walsh D.A."/>
            <person name="Denef V.J."/>
            <person name="McMahon K.D."/>
            <person name="Konstantinidis K.T."/>
            <person name="Eloe-Fadrosh E.A."/>
            <person name="Kyrpides N.C."/>
            <person name="Woyke T."/>
        </authorList>
    </citation>
    <scope>NUCLEOTIDE SEQUENCE</scope>
    <source>
        <strain evidence="1">GVMAG-S-1101165-84</strain>
    </source>
</reference>